<proteinExistence type="predicted"/>
<dbReference type="Proteomes" id="UP001164539">
    <property type="component" value="Chromosome 2"/>
</dbReference>
<protein>
    <submittedName>
        <fullName evidence="1">Calcium-binding EF hand family protein</fullName>
    </submittedName>
</protein>
<organism evidence="1 2">
    <name type="scientific">Melia azedarach</name>
    <name type="common">Chinaberry tree</name>
    <dbReference type="NCBI Taxonomy" id="155640"/>
    <lineage>
        <taxon>Eukaryota</taxon>
        <taxon>Viridiplantae</taxon>
        <taxon>Streptophyta</taxon>
        <taxon>Embryophyta</taxon>
        <taxon>Tracheophyta</taxon>
        <taxon>Spermatophyta</taxon>
        <taxon>Magnoliopsida</taxon>
        <taxon>eudicotyledons</taxon>
        <taxon>Gunneridae</taxon>
        <taxon>Pentapetalae</taxon>
        <taxon>rosids</taxon>
        <taxon>malvids</taxon>
        <taxon>Sapindales</taxon>
        <taxon>Meliaceae</taxon>
        <taxon>Melia</taxon>
    </lineage>
</organism>
<name>A0ACC1YTX9_MELAZ</name>
<sequence>MAKVVVYTCLTIAFVLFLACYPNKRHYGNEFAVISRRLGYNLALQTFDPLVSEMKRVVEDNKSSNHQTDLEKDARNIEVEDDYEYFSSKQGKLNITLRLLYLFPLIDNGPKDGVVGVKELEDWNIEQAIDRLNYKTEKEIDLHDKNEDRAISFEEYLSQFSKEDIEKNGTRHGEAGWWKEQFMNADVDGNGVLNFDEFNNLLHPEDSNIDAIRKSLLGEKMEEMDDDGDGKLDFEEFVKTVYDTYKTYVELEVNRTNIPTSEEKFAELDVNKDK</sequence>
<gene>
    <name evidence="1" type="ORF">OWV82_005356</name>
</gene>
<comment type="caution">
    <text evidence="1">The sequence shown here is derived from an EMBL/GenBank/DDBJ whole genome shotgun (WGS) entry which is preliminary data.</text>
</comment>
<accession>A0ACC1YTX9</accession>
<keyword evidence="2" id="KW-1185">Reference proteome</keyword>
<evidence type="ECO:0000313" key="2">
    <source>
        <dbReference type="Proteomes" id="UP001164539"/>
    </source>
</evidence>
<evidence type="ECO:0000313" key="1">
    <source>
        <dbReference type="EMBL" id="KAJ4726692.1"/>
    </source>
</evidence>
<dbReference type="EMBL" id="CM051395">
    <property type="protein sequence ID" value="KAJ4726692.1"/>
    <property type="molecule type" value="Genomic_DNA"/>
</dbReference>
<reference evidence="1 2" key="1">
    <citation type="journal article" date="2023" name="Science">
        <title>Complex scaffold remodeling in plant triterpene biosynthesis.</title>
        <authorList>
            <person name="De La Pena R."/>
            <person name="Hodgson H."/>
            <person name="Liu J.C."/>
            <person name="Stephenson M.J."/>
            <person name="Martin A.C."/>
            <person name="Owen C."/>
            <person name="Harkess A."/>
            <person name="Leebens-Mack J."/>
            <person name="Jimenez L.E."/>
            <person name="Osbourn A."/>
            <person name="Sattely E.S."/>
        </authorList>
    </citation>
    <scope>NUCLEOTIDE SEQUENCE [LARGE SCALE GENOMIC DNA]</scope>
    <source>
        <strain evidence="2">cv. JPN11</strain>
        <tissue evidence="1">Leaf</tissue>
    </source>
</reference>